<name>A0ACA9SLZ2_9GLOM</name>
<feature type="non-terminal residue" evidence="1">
    <location>
        <position position="1"/>
    </location>
</feature>
<gene>
    <name evidence="1" type="ORF">RPERSI_LOCUS31618</name>
</gene>
<comment type="caution">
    <text evidence="1">The sequence shown here is derived from an EMBL/GenBank/DDBJ whole genome shotgun (WGS) entry which is preliminary data.</text>
</comment>
<accession>A0ACA9SLZ2</accession>
<proteinExistence type="predicted"/>
<evidence type="ECO:0000313" key="1">
    <source>
        <dbReference type="EMBL" id="CAG8840887.1"/>
    </source>
</evidence>
<keyword evidence="2" id="KW-1185">Reference proteome</keyword>
<dbReference type="EMBL" id="CAJVQC010128152">
    <property type="protein sequence ID" value="CAG8840887.1"/>
    <property type="molecule type" value="Genomic_DNA"/>
</dbReference>
<organism evidence="1 2">
    <name type="scientific">Racocetra persica</name>
    <dbReference type="NCBI Taxonomy" id="160502"/>
    <lineage>
        <taxon>Eukaryota</taxon>
        <taxon>Fungi</taxon>
        <taxon>Fungi incertae sedis</taxon>
        <taxon>Mucoromycota</taxon>
        <taxon>Glomeromycotina</taxon>
        <taxon>Glomeromycetes</taxon>
        <taxon>Diversisporales</taxon>
        <taxon>Gigasporaceae</taxon>
        <taxon>Racocetra</taxon>
    </lineage>
</organism>
<dbReference type="Proteomes" id="UP000789920">
    <property type="component" value="Unassembled WGS sequence"/>
</dbReference>
<feature type="non-terminal residue" evidence="1">
    <location>
        <position position="230"/>
    </location>
</feature>
<protein>
    <submittedName>
        <fullName evidence="1">31684_t:CDS:1</fullName>
    </submittedName>
</protein>
<evidence type="ECO:0000313" key="2">
    <source>
        <dbReference type="Proteomes" id="UP000789920"/>
    </source>
</evidence>
<reference evidence="1" key="1">
    <citation type="submission" date="2021-06" db="EMBL/GenBank/DDBJ databases">
        <authorList>
            <person name="Kallberg Y."/>
            <person name="Tangrot J."/>
            <person name="Rosling A."/>
        </authorList>
    </citation>
    <scope>NUCLEOTIDE SEQUENCE</scope>
    <source>
        <strain evidence="1">MA461A</strain>
    </source>
</reference>
<sequence>NTGGPGYQNNGYSTGIYNTQPQQTAYVQNTTNDYGQPISSGYPTAGVYGTQGQQPTNYGQYGQYNTSQTPTTYNQFPAQTQYGTYGQAIQYNQPPTGQSTPAPVVQPVGQPINQQVGYYQTPAVNQTKLGQGTDVKQDGQSVSVAPNYGYSQYGYTYGTTAATTTSQYSNTAGPQNLTTNTTHTPNAYGSTASVYGAVTTGTAIHSSAAASAPGTGDQTTTQQQTYSGYY</sequence>